<name>A0A0P7ZCM2_9EURY</name>
<dbReference type="Pfam" id="PF07366">
    <property type="entry name" value="SnoaL"/>
    <property type="match status" value="1"/>
</dbReference>
<organism evidence="1 2">
    <name type="scientific">Candidatus Methanoperedens nitratireducens</name>
    <dbReference type="NCBI Taxonomy" id="1392998"/>
    <lineage>
        <taxon>Archaea</taxon>
        <taxon>Methanobacteriati</taxon>
        <taxon>Methanobacteriota</taxon>
        <taxon>Stenosarchaea group</taxon>
        <taxon>Methanomicrobia</taxon>
        <taxon>Methanosarcinales</taxon>
        <taxon>ANME-2 cluster</taxon>
        <taxon>Candidatus Methanoperedentaceae</taxon>
        <taxon>Candidatus Methanoperedens</taxon>
    </lineage>
</organism>
<sequence length="148" mass="17208">MVQQKSVEENLQLMKTLDDAWNSQDWETFKKRHAENTAVYWPGQPEPTRGRKSHHDECVEFFKTFPDNHLVNNPYKIFFGQGDYTCTVADFTGTMKGPMKGPDGKTIPPTNKKFRLEFCTVAHWKDGEIVEERLFYDLVGMMRQIGLS</sequence>
<dbReference type="InterPro" id="IPR009959">
    <property type="entry name" value="Cyclase_SnoaL-like"/>
</dbReference>
<dbReference type="SUPFAM" id="SSF54427">
    <property type="entry name" value="NTF2-like"/>
    <property type="match status" value="1"/>
</dbReference>
<accession>A0A0P7ZCM2</accession>
<evidence type="ECO:0000313" key="2">
    <source>
        <dbReference type="Proteomes" id="UP000050360"/>
    </source>
</evidence>
<gene>
    <name evidence="1" type="ORF">MPEBLZ_03045</name>
</gene>
<evidence type="ECO:0000313" key="1">
    <source>
        <dbReference type="EMBL" id="KPQ42416.1"/>
    </source>
</evidence>
<dbReference type="Gene3D" id="3.10.450.50">
    <property type="match status" value="1"/>
</dbReference>
<reference evidence="1 2" key="1">
    <citation type="submission" date="2015-09" db="EMBL/GenBank/DDBJ databases">
        <title>A metagenomics-based metabolic model of nitrate-dependent anaerobic oxidation of methane by Methanoperedens-like archaea.</title>
        <authorList>
            <person name="Arshad A."/>
            <person name="Speth D.R."/>
            <person name="De Graaf R.M."/>
            <person name="Op Den Camp H.J."/>
            <person name="Jetten M.S."/>
            <person name="Welte C.U."/>
        </authorList>
    </citation>
    <scope>NUCLEOTIDE SEQUENCE [LARGE SCALE GENOMIC DNA]</scope>
</reference>
<protein>
    <submittedName>
        <fullName evidence="1">SnoaL-like polyketide cyclase</fullName>
    </submittedName>
</protein>
<proteinExistence type="predicted"/>
<dbReference type="InterPro" id="IPR032710">
    <property type="entry name" value="NTF2-like_dom_sf"/>
</dbReference>
<dbReference type="EMBL" id="LKCM01000236">
    <property type="protein sequence ID" value="KPQ42416.1"/>
    <property type="molecule type" value="Genomic_DNA"/>
</dbReference>
<dbReference type="AlphaFoldDB" id="A0A0P7ZCM2"/>
<dbReference type="PATRIC" id="fig|1719120.3.peg.3307"/>
<comment type="caution">
    <text evidence="1">The sequence shown here is derived from an EMBL/GenBank/DDBJ whole genome shotgun (WGS) entry which is preliminary data.</text>
</comment>
<dbReference type="Proteomes" id="UP000050360">
    <property type="component" value="Unassembled WGS sequence"/>
</dbReference>
<dbReference type="PANTHER" id="PTHR38436:SF1">
    <property type="entry name" value="ESTER CYCLASE"/>
    <property type="match status" value="1"/>
</dbReference>
<dbReference type="PANTHER" id="PTHR38436">
    <property type="entry name" value="POLYKETIDE CYCLASE SNOAL-LIKE DOMAIN"/>
    <property type="match status" value="1"/>
</dbReference>
<dbReference type="GO" id="GO:0030638">
    <property type="term" value="P:polyketide metabolic process"/>
    <property type="evidence" value="ECO:0007669"/>
    <property type="project" value="InterPro"/>
</dbReference>